<dbReference type="PANTHER" id="PTHR31676">
    <property type="entry name" value="T31J12.3 PROTEIN-RELATED"/>
    <property type="match status" value="1"/>
</dbReference>
<reference evidence="1 2" key="1">
    <citation type="journal article" date="2018" name="PLoS Genet.">
        <title>Population sequencing reveals clonal diversity and ancestral inbreeding in the grapevine cultivar Chardonnay.</title>
        <authorList>
            <person name="Roach M.J."/>
            <person name="Johnson D.L."/>
            <person name="Bohlmann J."/>
            <person name="van Vuuren H.J."/>
            <person name="Jones S.J."/>
            <person name="Pretorius I.S."/>
            <person name="Schmidt S.A."/>
            <person name="Borneman A.R."/>
        </authorList>
    </citation>
    <scope>NUCLEOTIDE SEQUENCE [LARGE SCALE GENOMIC DNA]</scope>
    <source>
        <strain evidence="2">cv. Chardonnay</strain>
        <tissue evidence="1">Leaf</tissue>
    </source>
</reference>
<dbReference type="Pfam" id="PF04398">
    <property type="entry name" value="DUF538"/>
    <property type="match status" value="1"/>
</dbReference>
<dbReference type="Gene3D" id="2.30.240.10">
    <property type="entry name" value="At5g01610-like"/>
    <property type="match status" value="1"/>
</dbReference>
<dbReference type="EMBL" id="QGNW01000194">
    <property type="protein sequence ID" value="RVW86409.1"/>
    <property type="molecule type" value="Genomic_DNA"/>
</dbReference>
<dbReference type="InterPro" id="IPR036758">
    <property type="entry name" value="At5g01610-like"/>
</dbReference>
<sequence>MDSLLLLLLHHRHRPFAMSSMLTISAILVLLPFTNSYSIQDLLRSRGLPAGLFPNNVKSYNLDQRGRLEVYLEGPCMAKFENRVYFERVVTANLSYGGLIGVEGLTQEELFLWLPVKDIIVDDPNSGLILFDIGLAHKQLSLSLFEDPPVCKPQELLIIHLSLPKLPYFNTPHRLESGRVCSEVGQLVEATDMGFSWAPPVAEVNQVCTSDEGHGWFWITVGFLLTGL</sequence>
<dbReference type="Proteomes" id="UP000288805">
    <property type="component" value="Unassembled WGS sequence"/>
</dbReference>
<protein>
    <recommendedName>
        <fullName evidence="3">DUF538 domain-containing protein</fullName>
    </recommendedName>
</protein>
<gene>
    <name evidence="1" type="ORF">CK203_035595</name>
</gene>
<name>A0A438HPN7_VITVI</name>
<dbReference type="InterPro" id="IPR007493">
    <property type="entry name" value="DUF538"/>
</dbReference>
<dbReference type="AlphaFoldDB" id="A0A438HPN7"/>
<evidence type="ECO:0008006" key="3">
    <source>
        <dbReference type="Google" id="ProtNLM"/>
    </source>
</evidence>
<accession>A0A438HPN7</accession>
<dbReference type="SUPFAM" id="SSF141562">
    <property type="entry name" value="At5g01610-like"/>
    <property type="match status" value="1"/>
</dbReference>
<organism evidence="1 2">
    <name type="scientific">Vitis vinifera</name>
    <name type="common">Grape</name>
    <dbReference type="NCBI Taxonomy" id="29760"/>
    <lineage>
        <taxon>Eukaryota</taxon>
        <taxon>Viridiplantae</taxon>
        <taxon>Streptophyta</taxon>
        <taxon>Embryophyta</taxon>
        <taxon>Tracheophyta</taxon>
        <taxon>Spermatophyta</taxon>
        <taxon>Magnoliopsida</taxon>
        <taxon>eudicotyledons</taxon>
        <taxon>Gunneridae</taxon>
        <taxon>Pentapetalae</taxon>
        <taxon>rosids</taxon>
        <taxon>Vitales</taxon>
        <taxon>Vitaceae</taxon>
        <taxon>Viteae</taxon>
        <taxon>Vitis</taxon>
    </lineage>
</organism>
<dbReference type="PANTHER" id="PTHR31676:SF28">
    <property type="entry name" value="TRANSMEMBRANE PROTEIN"/>
    <property type="match status" value="1"/>
</dbReference>
<dbReference type="FunFam" id="2.30.240.10:FF:000002">
    <property type="entry name" value="Uncharacterized protein At3g07460"/>
    <property type="match status" value="1"/>
</dbReference>
<evidence type="ECO:0000313" key="2">
    <source>
        <dbReference type="Proteomes" id="UP000288805"/>
    </source>
</evidence>
<evidence type="ECO:0000313" key="1">
    <source>
        <dbReference type="EMBL" id="RVW86409.1"/>
    </source>
</evidence>
<proteinExistence type="predicted"/>
<comment type="caution">
    <text evidence="1">The sequence shown here is derived from an EMBL/GenBank/DDBJ whole genome shotgun (WGS) entry which is preliminary data.</text>
</comment>